<dbReference type="EMBL" id="BAABAT010000026">
    <property type="protein sequence ID" value="GAA4257148.1"/>
    <property type="molecule type" value="Genomic_DNA"/>
</dbReference>
<gene>
    <name evidence="1" type="ORF">GCM10022255_072840</name>
</gene>
<reference evidence="2" key="1">
    <citation type="journal article" date="2019" name="Int. J. Syst. Evol. Microbiol.">
        <title>The Global Catalogue of Microorganisms (GCM) 10K type strain sequencing project: providing services to taxonomists for standard genome sequencing and annotation.</title>
        <authorList>
            <consortium name="The Broad Institute Genomics Platform"/>
            <consortium name="The Broad Institute Genome Sequencing Center for Infectious Disease"/>
            <person name="Wu L."/>
            <person name="Ma J."/>
        </authorList>
    </citation>
    <scope>NUCLEOTIDE SEQUENCE [LARGE SCALE GENOMIC DNA]</scope>
    <source>
        <strain evidence="2">JCM 17441</strain>
    </source>
</reference>
<dbReference type="Pfam" id="PF13279">
    <property type="entry name" value="4HBT_2"/>
    <property type="match status" value="1"/>
</dbReference>
<protein>
    <submittedName>
        <fullName evidence="1">Hotdog domain-containing protein</fullName>
    </submittedName>
</protein>
<dbReference type="PANTHER" id="PTHR31793">
    <property type="entry name" value="4-HYDROXYBENZOYL-COA THIOESTERASE FAMILY MEMBER"/>
    <property type="match status" value="1"/>
</dbReference>
<keyword evidence="2" id="KW-1185">Reference proteome</keyword>
<evidence type="ECO:0000313" key="1">
    <source>
        <dbReference type="EMBL" id="GAA4257148.1"/>
    </source>
</evidence>
<comment type="caution">
    <text evidence="1">The sequence shown here is derived from an EMBL/GenBank/DDBJ whole genome shotgun (WGS) entry which is preliminary data.</text>
</comment>
<dbReference type="RefSeq" id="WP_345134139.1">
    <property type="nucleotide sequence ID" value="NZ_BAABAT010000026.1"/>
</dbReference>
<dbReference type="InterPro" id="IPR050563">
    <property type="entry name" value="4-hydroxybenzoyl-CoA_TE"/>
</dbReference>
<dbReference type="InterPro" id="IPR029069">
    <property type="entry name" value="HotDog_dom_sf"/>
</dbReference>
<proteinExistence type="predicted"/>
<dbReference type="Gene3D" id="3.10.129.10">
    <property type="entry name" value="Hotdog Thioesterase"/>
    <property type="match status" value="1"/>
</dbReference>
<name>A0ABP8DJ63_9ACTN</name>
<organism evidence="1 2">
    <name type="scientific">Dactylosporangium darangshiense</name>
    <dbReference type="NCBI Taxonomy" id="579108"/>
    <lineage>
        <taxon>Bacteria</taxon>
        <taxon>Bacillati</taxon>
        <taxon>Actinomycetota</taxon>
        <taxon>Actinomycetes</taxon>
        <taxon>Micromonosporales</taxon>
        <taxon>Micromonosporaceae</taxon>
        <taxon>Dactylosporangium</taxon>
    </lineage>
</organism>
<evidence type="ECO:0000313" key="2">
    <source>
        <dbReference type="Proteomes" id="UP001500620"/>
    </source>
</evidence>
<dbReference type="Proteomes" id="UP001500620">
    <property type="component" value="Unassembled WGS sequence"/>
</dbReference>
<sequence length="154" mass="16812">MTTSVLPGAVEPFVVHFDDLDAMGIVHNARYAVFLERALSNWWAERGHSYAGGRPTTTDVMHAVAEYSISYRAPVRGTGEIGVHFWLESLGDSSAVYRFRIISADGGTVHAEGRRVNVKLDPRTLRPAPWSDHAREVASALLAPVGGEEGPQQD</sequence>
<dbReference type="SUPFAM" id="SSF54637">
    <property type="entry name" value="Thioesterase/thiol ester dehydrase-isomerase"/>
    <property type="match status" value="1"/>
</dbReference>
<accession>A0ABP8DJ63</accession>
<dbReference type="PANTHER" id="PTHR31793:SF24">
    <property type="entry name" value="LONG-CHAIN ACYL-COA THIOESTERASE FADM"/>
    <property type="match status" value="1"/>
</dbReference>
<dbReference type="CDD" id="cd00586">
    <property type="entry name" value="4HBT"/>
    <property type="match status" value="1"/>
</dbReference>